<reference evidence="1" key="2">
    <citation type="journal article" date="2022" name="New Phytol.">
        <title>Evolutionary transition to the ectomycorrhizal habit in the genomes of a hyperdiverse lineage of mushroom-forming fungi.</title>
        <authorList>
            <person name="Looney B."/>
            <person name="Miyauchi S."/>
            <person name="Morin E."/>
            <person name="Drula E."/>
            <person name="Courty P.E."/>
            <person name="Kohler A."/>
            <person name="Kuo A."/>
            <person name="LaButti K."/>
            <person name="Pangilinan J."/>
            <person name="Lipzen A."/>
            <person name="Riley R."/>
            <person name="Andreopoulos W."/>
            <person name="He G."/>
            <person name="Johnson J."/>
            <person name="Nolan M."/>
            <person name="Tritt A."/>
            <person name="Barry K.W."/>
            <person name="Grigoriev I.V."/>
            <person name="Nagy L.G."/>
            <person name="Hibbett D."/>
            <person name="Henrissat B."/>
            <person name="Matheny P.B."/>
            <person name="Labbe J."/>
            <person name="Martin F.M."/>
        </authorList>
    </citation>
    <scope>NUCLEOTIDE SEQUENCE</scope>
    <source>
        <strain evidence="1">HHB10654</strain>
    </source>
</reference>
<protein>
    <submittedName>
        <fullName evidence="1">Uncharacterized protein</fullName>
    </submittedName>
</protein>
<accession>A0ACB8TJY5</accession>
<name>A0ACB8TJY5_9AGAM</name>
<dbReference type="Proteomes" id="UP000814140">
    <property type="component" value="Unassembled WGS sequence"/>
</dbReference>
<sequence length="101" mass="11371">YQPRHSQPFTLAEAVGLDVPIITDEIARLHNSLQHLKETQQELRQLIQEPEKDPVLLEAFQDNETVITYGYLGISGSQEERISILNMALVEKGVIASSGHY</sequence>
<dbReference type="EMBL" id="MU277187">
    <property type="protein sequence ID" value="KAI0068779.1"/>
    <property type="molecule type" value="Genomic_DNA"/>
</dbReference>
<evidence type="ECO:0000313" key="2">
    <source>
        <dbReference type="Proteomes" id="UP000814140"/>
    </source>
</evidence>
<gene>
    <name evidence="1" type="ORF">BV25DRAFT_1786088</name>
</gene>
<organism evidence="1 2">
    <name type="scientific">Artomyces pyxidatus</name>
    <dbReference type="NCBI Taxonomy" id="48021"/>
    <lineage>
        <taxon>Eukaryota</taxon>
        <taxon>Fungi</taxon>
        <taxon>Dikarya</taxon>
        <taxon>Basidiomycota</taxon>
        <taxon>Agaricomycotina</taxon>
        <taxon>Agaricomycetes</taxon>
        <taxon>Russulales</taxon>
        <taxon>Auriscalpiaceae</taxon>
        <taxon>Artomyces</taxon>
    </lineage>
</organism>
<feature type="non-terminal residue" evidence="1">
    <location>
        <position position="101"/>
    </location>
</feature>
<feature type="non-terminal residue" evidence="1">
    <location>
        <position position="1"/>
    </location>
</feature>
<evidence type="ECO:0000313" key="1">
    <source>
        <dbReference type="EMBL" id="KAI0068779.1"/>
    </source>
</evidence>
<keyword evidence="2" id="KW-1185">Reference proteome</keyword>
<proteinExistence type="predicted"/>
<comment type="caution">
    <text evidence="1">The sequence shown here is derived from an EMBL/GenBank/DDBJ whole genome shotgun (WGS) entry which is preliminary data.</text>
</comment>
<reference evidence="1" key="1">
    <citation type="submission" date="2021-03" db="EMBL/GenBank/DDBJ databases">
        <authorList>
            <consortium name="DOE Joint Genome Institute"/>
            <person name="Ahrendt S."/>
            <person name="Looney B.P."/>
            <person name="Miyauchi S."/>
            <person name="Morin E."/>
            <person name="Drula E."/>
            <person name="Courty P.E."/>
            <person name="Chicoki N."/>
            <person name="Fauchery L."/>
            <person name="Kohler A."/>
            <person name="Kuo A."/>
            <person name="Labutti K."/>
            <person name="Pangilinan J."/>
            <person name="Lipzen A."/>
            <person name="Riley R."/>
            <person name="Andreopoulos W."/>
            <person name="He G."/>
            <person name="Johnson J."/>
            <person name="Barry K.W."/>
            <person name="Grigoriev I.V."/>
            <person name="Nagy L."/>
            <person name="Hibbett D."/>
            <person name="Henrissat B."/>
            <person name="Matheny P.B."/>
            <person name="Labbe J."/>
            <person name="Martin F."/>
        </authorList>
    </citation>
    <scope>NUCLEOTIDE SEQUENCE</scope>
    <source>
        <strain evidence="1">HHB10654</strain>
    </source>
</reference>